<dbReference type="Proteomes" id="UP000265520">
    <property type="component" value="Unassembled WGS sequence"/>
</dbReference>
<organism evidence="2 3">
    <name type="scientific">Trifolium medium</name>
    <dbReference type="NCBI Taxonomy" id="97028"/>
    <lineage>
        <taxon>Eukaryota</taxon>
        <taxon>Viridiplantae</taxon>
        <taxon>Streptophyta</taxon>
        <taxon>Embryophyta</taxon>
        <taxon>Tracheophyta</taxon>
        <taxon>Spermatophyta</taxon>
        <taxon>Magnoliopsida</taxon>
        <taxon>eudicotyledons</taxon>
        <taxon>Gunneridae</taxon>
        <taxon>Pentapetalae</taxon>
        <taxon>rosids</taxon>
        <taxon>fabids</taxon>
        <taxon>Fabales</taxon>
        <taxon>Fabaceae</taxon>
        <taxon>Papilionoideae</taxon>
        <taxon>50 kb inversion clade</taxon>
        <taxon>NPAAA clade</taxon>
        <taxon>Hologalegina</taxon>
        <taxon>IRL clade</taxon>
        <taxon>Trifolieae</taxon>
        <taxon>Trifolium</taxon>
    </lineage>
</organism>
<evidence type="ECO:0000313" key="3">
    <source>
        <dbReference type="Proteomes" id="UP000265520"/>
    </source>
</evidence>
<sequence>RHARPEDNKELPAREPHRKGGNRRKNDKHREPRGRPSLFSNYTPLTVSREHNLSECHASEFRQGGIKFPKQ</sequence>
<dbReference type="EMBL" id="LXQA010338290">
    <property type="protein sequence ID" value="MCI45001.1"/>
    <property type="molecule type" value="Genomic_DNA"/>
</dbReference>
<feature type="non-terminal residue" evidence="2">
    <location>
        <position position="71"/>
    </location>
</feature>
<feature type="compositionally biased region" description="Basic and acidic residues" evidence="1">
    <location>
        <begin position="1"/>
        <end position="15"/>
    </location>
</feature>
<feature type="non-terminal residue" evidence="2">
    <location>
        <position position="1"/>
    </location>
</feature>
<feature type="region of interest" description="Disordered" evidence="1">
    <location>
        <begin position="1"/>
        <end position="43"/>
    </location>
</feature>
<name>A0A392S7Z6_9FABA</name>
<evidence type="ECO:0000313" key="2">
    <source>
        <dbReference type="EMBL" id="MCI45001.1"/>
    </source>
</evidence>
<evidence type="ECO:0000256" key="1">
    <source>
        <dbReference type="SAM" id="MobiDB-lite"/>
    </source>
</evidence>
<protein>
    <submittedName>
        <fullName evidence="2">Uncharacterized protein</fullName>
    </submittedName>
</protein>
<dbReference type="AlphaFoldDB" id="A0A392S7Z6"/>
<accession>A0A392S7Z6</accession>
<comment type="caution">
    <text evidence="2">The sequence shown here is derived from an EMBL/GenBank/DDBJ whole genome shotgun (WGS) entry which is preliminary data.</text>
</comment>
<proteinExistence type="predicted"/>
<reference evidence="2 3" key="1">
    <citation type="journal article" date="2018" name="Front. Plant Sci.">
        <title>Red Clover (Trifolium pratense) and Zigzag Clover (T. medium) - A Picture of Genomic Similarities and Differences.</title>
        <authorList>
            <person name="Dluhosova J."/>
            <person name="Istvanek J."/>
            <person name="Nedelnik J."/>
            <person name="Repkova J."/>
        </authorList>
    </citation>
    <scope>NUCLEOTIDE SEQUENCE [LARGE SCALE GENOMIC DNA]</scope>
    <source>
        <strain evidence="3">cv. 10/8</strain>
        <tissue evidence="2">Leaf</tissue>
    </source>
</reference>
<keyword evidence="3" id="KW-1185">Reference proteome</keyword>
<feature type="compositionally biased region" description="Basic residues" evidence="1">
    <location>
        <begin position="16"/>
        <end position="27"/>
    </location>
</feature>